<evidence type="ECO:0000313" key="4">
    <source>
        <dbReference type="Proteomes" id="UP000680038"/>
    </source>
</evidence>
<organism evidence="3 4">
    <name type="scientific">Dyadobacter helix</name>
    <dbReference type="NCBI Taxonomy" id="2822344"/>
    <lineage>
        <taxon>Bacteria</taxon>
        <taxon>Pseudomonadati</taxon>
        <taxon>Bacteroidota</taxon>
        <taxon>Cytophagia</taxon>
        <taxon>Cytophagales</taxon>
        <taxon>Spirosomataceae</taxon>
        <taxon>Dyadobacter</taxon>
    </lineage>
</organism>
<dbReference type="RefSeq" id="WP_215242099.1">
    <property type="nucleotide sequence ID" value="NZ_CAJRAF010000004.1"/>
</dbReference>
<sequence length="180" mass="19802">MKKIKLKIAGLIFSTGALASFSAWTITEWKINPDFSIQFDGKYAHGNFENLSGTIHFDEQHPEASGFDVSVEVASINTGNKLKNKHARSDKWFDAEQFPLIRYRSSSVAKSDSGYVVTGHLELHGVVKIVAIPFNFVHQNGKSIFSGRFAINRADFGIGKASGDQSDSTRILLTVPVTPN</sequence>
<evidence type="ECO:0000259" key="2">
    <source>
        <dbReference type="SMART" id="SM00867"/>
    </source>
</evidence>
<dbReference type="SMART" id="SM00867">
    <property type="entry name" value="YceI"/>
    <property type="match status" value="1"/>
</dbReference>
<dbReference type="AlphaFoldDB" id="A0A916JGU8"/>
<feature type="domain" description="Lipid/polyisoprenoid-binding YceI-like" evidence="2">
    <location>
        <begin position="28"/>
        <end position="178"/>
    </location>
</feature>
<dbReference type="InterPro" id="IPR007372">
    <property type="entry name" value="Lipid/polyisoprenoid-bd_YceI"/>
</dbReference>
<protein>
    <submittedName>
        <fullName evidence="3">Protein YceI</fullName>
    </submittedName>
</protein>
<name>A0A916JGU8_9BACT</name>
<dbReference type="Proteomes" id="UP000680038">
    <property type="component" value="Unassembled WGS sequence"/>
</dbReference>
<dbReference type="SUPFAM" id="SSF101874">
    <property type="entry name" value="YceI-like"/>
    <property type="match status" value="1"/>
</dbReference>
<reference evidence="3" key="1">
    <citation type="submission" date="2021-04" db="EMBL/GenBank/DDBJ databases">
        <authorList>
            <person name="Rodrigo-Torres L."/>
            <person name="Arahal R. D."/>
            <person name="Lucena T."/>
        </authorList>
    </citation>
    <scope>NUCLEOTIDE SEQUENCE</scope>
    <source>
        <strain evidence="3">CECT 9275</strain>
    </source>
</reference>
<comment type="caution">
    <text evidence="3">The sequence shown here is derived from an EMBL/GenBank/DDBJ whole genome shotgun (WGS) entry which is preliminary data.</text>
</comment>
<dbReference type="Pfam" id="PF04264">
    <property type="entry name" value="YceI"/>
    <property type="match status" value="1"/>
</dbReference>
<feature type="signal peptide" evidence="1">
    <location>
        <begin position="1"/>
        <end position="19"/>
    </location>
</feature>
<accession>A0A916JGU8</accession>
<proteinExistence type="predicted"/>
<gene>
    <name evidence="3" type="primary">yceI_5</name>
    <name evidence="3" type="ORF">DYBT9275_05759</name>
</gene>
<keyword evidence="1" id="KW-0732">Signal</keyword>
<dbReference type="Gene3D" id="2.40.128.110">
    <property type="entry name" value="Lipid/polyisoprenoid-binding, YceI-like"/>
    <property type="match status" value="1"/>
</dbReference>
<keyword evidence="4" id="KW-1185">Reference proteome</keyword>
<dbReference type="PANTHER" id="PTHR34406:SF1">
    <property type="entry name" value="PROTEIN YCEI"/>
    <property type="match status" value="1"/>
</dbReference>
<evidence type="ECO:0000256" key="1">
    <source>
        <dbReference type="SAM" id="SignalP"/>
    </source>
</evidence>
<evidence type="ECO:0000313" key="3">
    <source>
        <dbReference type="EMBL" id="CAG5017377.1"/>
    </source>
</evidence>
<dbReference type="InterPro" id="IPR036761">
    <property type="entry name" value="TTHA0802/YceI-like_sf"/>
</dbReference>
<feature type="chain" id="PRO_5037001235" evidence="1">
    <location>
        <begin position="20"/>
        <end position="180"/>
    </location>
</feature>
<dbReference type="PANTHER" id="PTHR34406">
    <property type="entry name" value="PROTEIN YCEI"/>
    <property type="match status" value="1"/>
</dbReference>
<dbReference type="EMBL" id="CAJRAF010000004">
    <property type="protein sequence ID" value="CAG5017377.1"/>
    <property type="molecule type" value="Genomic_DNA"/>
</dbReference>